<dbReference type="EMBL" id="JADMLG010000006">
    <property type="protein sequence ID" value="MBH0777815.1"/>
    <property type="molecule type" value="Genomic_DNA"/>
</dbReference>
<keyword evidence="2" id="KW-0378">Hydrolase</keyword>
<protein>
    <submittedName>
        <fullName evidence="2">Exonuclease SbcC</fullName>
    </submittedName>
</protein>
<evidence type="ECO:0000313" key="2">
    <source>
        <dbReference type="EMBL" id="MBH0777815.1"/>
    </source>
</evidence>
<evidence type="ECO:0000259" key="1">
    <source>
        <dbReference type="Pfam" id="PF21805"/>
    </source>
</evidence>
<comment type="caution">
    <text evidence="2">The sequence shown here is derived from an EMBL/GenBank/DDBJ whole genome shotgun (WGS) entry which is preliminary data.</text>
</comment>
<dbReference type="Proteomes" id="UP000655751">
    <property type="component" value="Unassembled WGS sequence"/>
</dbReference>
<keyword evidence="3" id="KW-1185">Reference proteome</keyword>
<keyword evidence="2" id="KW-0540">Nuclease</keyword>
<dbReference type="GO" id="GO:0004527">
    <property type="term" value="F:exonuclease activity"/>
    <property type="evidence" value="ECO:0007669"/>
    <property type="project" value="UniProtKB-KW"/>
</dbReference>
<evidence type="ECO:0000313" key="3">
    <source>
        <dbReference type="Proteomes" id="UP000655751"/>
    </source>
</evidence>
<dbReference type="RefSeq" id="WP_196150142.1">
    <property type="nucleotide sequence ID" value="NZ_JADMLG010000006.1"/>
</dbReference>
<accession>A0A931N0Z1</accession>
<feature type="domain" description="Imm-5-like" evidence="1">
    <location>
        <begin position="13"/>
        <end position="100"/>
    </location>
</feature>
<sequence length="187" mass="19414">MDTADQSLRIDLTTDELREVTAYAVACAGPALTIFENAYPDDPRPRTAIDTARSFAEGGVRTKAIRDGAWAAQRAFQQARDAGDSAAGEAARAAVAAAGAAFLHPLAKATQVWHILGSAAHTAYACELDVPDDEGIGPASLVSARTLAGPTVVDVLRRYPCAPGGRGRAGELLRSLDAELRGSAIEG</sequence>
<name>A0A931N0Z1_9NOCA</name>
<dbReference type="AlphaFoldDB" id="A0A931N0Z1"/>
<gene>
    <name evidence="2" type="ORF">IT779_16185</name>
</gene>
<dbReference type="Pfam" id="PF21805">
    <property type="entry name" value="Imm5_like"/>
    <property type="match status" value="1"/>
</dbReference>
<dbReference type="InterPro" id="IPR048667">
    <property type="entry name" value="Imm5-like"/>
</dbReference>
<organism evidence="2 3">
    <name type="scientific">Nocardia bovistercoris</name>
    <dbReference type="NCBI Taxonomy" id="2785916"/>
    <lineage>
        <taxon>Bacteria</taxon>
        <taxon>Bacillati</taxon>
        <taxon>Actinomycetota</taxon>
        <taxon>Actinomycetes</taxon>
        <taxon>Mycobacteriales</taxon>
        <taxon>Nocardiaceae</taxon>
        <taxon>Nocardia</taxon>
    </lineage>
</organism>
<reference evidence="2" key="1">
    <citation type="submission" date="2020-11" db="EMBL/GenBank/DDBJ databases">
        <title>Nocardia NEAU-351.nov., a novel actinomycete isolated from the cow dung.</title>
        <authorList>
            <person name="Zhang X."/>
        </authorList>
    </citation>
    <scope>NUCLEOTIDE SEQUENCE</scope>
    <source>
        <strain evidence="2">NEAU-351</strain>
    </source>
</reference>
<keyword evidence="2" id="KW-0269">Exonuclease</keyword>
<proteinExistence type="predicted"/>